<evidence type="ECO:0000256" key="1">
    <source>
        <dbReference type="SAM" id="MobiDB-lite"/>
    </source>
</evidence>
<feature type="region of interest" description="Disordered" evidence="1">
    <location>
        <begin position="112"/>
        <end position="132"/>
    </location>
</feature>
<proteinExistence type="predicted"/>
<accession>A0A2T8KHU0</accession>
<dbReference type="EMBL" id="CM008048">
    <property type="protein sequence ID" value="PVH61702.1"/>
    <property type="molecule type" value="Genomic_DNA"/>
</dbReference>
<dbReference type="Gramene" id="PVH61702">
    <property type="protein sequence ID" value="PVH61702"/>
    <property type="gene ID" value="PAHAL_3G100600"/>
</dbReference>
<protein>
    <submittedName>
        <fullName evidence="2">Uncharacterized protein</fullName>
    </submittedName>
</protein>
<dbReference type="AlphaFoldDB" id="A0A2T8KHU0"/>
<dbReference type="Proteomes" id="UP000243499">
    <property type="component" value="Chromosome 3"/>
</dbReference>
<reference evidence="2" key="1">
    <citation type="submission" date="2018-04" db="EMBL/GenBank/DDBJ databases">
        <title>WGS assembly of Panicum hallii.</title>
        <authorList>
            <person name="Lovell J."/>
            <person name="Jenkins J."/>
            <person name="Lowry D."/>
            <person name="Mamidi S."/>
            <person name="Sreedasyam A."/>
            <person name="Weng X."/>
            <person name="Barry K."/>
            <person name="Bonette J."/>
            <person name="Campitelli B."/>
            <person name="Daum C."/>
            <person name="Gordon S."/>
            <person name="Gould B."/>
            <person name="Lipzen A."/>
            <person name="Macqueen A."/>
            <person name="Palacio-Mejia J."/>
            <person name="Plott C."/>
            <person name="Shakirov E."/>
            <person name="Shu S."/>
            <person name="Yoshinaga Y."/>
            <person name="Zane M."/>
            <person name="Rokhsar D."/>
            <person name="Grimwood J."/>
            <person name="Schmutz J."/>
            <person name="Juenger T."/>
        </authorList>
    </citation>
    <scope>NUCLEOTIDE SEQUENCE [LARGE SCALE GENOMIC DNA]</scope>
    <source>
        <strain evidence="2">FIL2</strain>
    </source>
</reference>
<evidence type="ECO:0000313" key="2">
    <source>
        <dbReference type="EMBL" id="PVH61702.1"/>
    </source>
</evidence>
<sequence length="132" mass="14148">MCSGEVCCHGEPIPDLQHVPWRHECAPQDAAAARASSPASQRTRDEGGIKAGYRRLAWREGGKRRQAQRAASAVIDEDVISACTSCTPRRAPCAGRPQIAVARTLCRCCPRGQEDTRRPAAGGRVPTPCASL</sequence>
<name>A0A2T8KHU0_9POAL</name>
<organism evidence="2">
    <name type="scientific">Panicum hallii</name>
    <dbReference type="NCBI Taxonomy" id="206008"/>
    <lineage>
        <taxon>Eukaryota</taxon>
        <taxon>Viridiplantae</taxon>
        <taxon>Streptophyta</taxon>
        <taxon>Embryophyta</taxon>
        <taxon>Tracheophyta</taxon>
        <taxon>Spermatophyta</taxon>
        <taxon>Magnoliopsida</taxon>
        <taxon>Liliopsida</taxon>
        <taxon>Poales</taxon>
        <taxon>Poaceae</taxon>
        <taxon>PACMAD clade</taxon>
        <taxon>Panicoideae</taxon>
        <taxon>Panicodae</taxon>
        <taxon>Paniceae</taxon>
        <taxon>Panicinae</taxon>
        <taxon>Panicum</taxon>
        <taxon>Panicum sect. Panicum</taxon>
    </lineage>
</organism>
<feature type="region of interest" description="Disordered" evidence="1">
    <location>
        <begin position="27"/>
        <end position="50"/>
    </location>
</feature>
<gene>
    <name evidence="2" type="ORF">PAHAL_3G100600</name>
</gene>
<feature type="compositionally biased region" description="Low complexity" evidence="1">
    <location>
        <begin position="27"/>
        <end position="41"/>
    </location>
</feature>